<dbReference type="PANTHER" id="PTHR47371:SF3">
    <property type="entry name" value="PHOSPHOGLYCEROL TRANSFERASE I"/>
    <property type="match status" value="1"/>
</dbReference>
<evidence type="ECO:0000256" key="1">
    <source>
        <dbReference type="ARBA" id="ARBA00004651"/>
    </source>
</evidence>
<keyword evidence="11" id="KW-0808">Transferase</keyword>
<dbReference type="CDD" id="cd16015">
    <property type="entry name" value="LTA_synthase"/>
    <property type="match status" value="1"/>
</dbReference>
<dbReference type="GO" id="GO:0016740">
    <property type="term" value="F:transferase activity"/>
    <property type="evidence" value="ECO:0007669"/>
    <property type="project" value="UniProtKB-KW"/>
</dbReference>
<dbReference type="GO" id="GO:0005886">
    <property type="term" value="C:plasma membrane"/>
    <property type="evidence" value="ECO:0007669"/>
    <property type="project" value="UniProtKB-SubCell"/>
</dbReference>
<feature type="active site" evidence="6">
    <location>
        <position position="314"/>
    </location>
</feature>
<keyword evidence="7" id="KW-0479">Metal-binding</keyword>
<dbReference type="AlphaFoldDB" id="A0A1I1ZAM7"/>
<protein>
    <submittedName>
        <fullName evidence="11">Phosphoglycerol transferase MdoB</fullName>
    </submittedName>
</protein>
<evidence type="ECO:0000256" key="7">
    <source>
        <dbReference type="PIRSR" id="PIRSR005091-2"/>
    </source>
</evidence>
<feature type="transmembrane region" description="Helical" evidence="9">
    <location>
        <begin position="171"/>
        <end position="189"/>
    </location>
</feature>
<dbReference type="Proteomes" id="UP000181976">
    <property type="component" value="Unassembled WGS sequence"/>
</dbReference>
<evidence type="ECO:0000256" key="6">
    <source>
        <dbReference type="PIRSR" id="PIRSR005091-1"/>
    </source>
</evidence>
<dbReference type="PANTHER" id="PTHR47371">
    <property type="entry name" value="LIPOTEICHOIC ACID SYNTHASE"/>
    <property type="match status" value="1"/>
</dbReference>
<feature type="binding site" evidence="8">
    <location>
        <position position="480"/>
    </location>
    <ligand>
        <name>Mn(2+)</name>
        <dbReference type="ChEBI" id="CHEBI:29035"/>
    </ligand>
</feature>
<evidence type="ECO:0000313" key="12">
    <source>
        <dbReference type="Proteomes" id="UP000181976"/>
    </source>
</evidence>
<dbReference type="RefSeq" id="WP_010526363.1">
    <property type="nucleotide sequence ID" value="NZ_AFSL01000008.1"/>
</dbReference>
<feature type="binding site" evidence="8">
    <location>
        <position position="479"/>
    </location>
    <ligand>
        <name>Mn(2+)</name>
        <dbReference type="ChEBI" id="CHEBI:29035"/>
    </ligand>
</feature>
<reference evidence="11 12" key="1">
    <citation type="submission" date="2016-10" db="EMBL/GenBank/DDBJ databases">
        <authorList>
            <person name="de Groot N.N."/>
        </authorList>
    </citation>
    <scope>NUCLEOTIDE SEQUENCE [LARGE SCALE GENOMIC DNA]</scope>
    <source>
        <strain evidence="11 12">DSM 19012</strain>
    </source>
</reference>
<dbReference type="EMBL" id="FONA01000009">
    <property type="protein sequence ID" value="SFE28811.1"/>
    <property type="molecule type" value="Genomic_DNA"/>
</dbReference>
<dbReference type="InParanoid" id="A0A1I1ZAM7"/>
<dbReference type="GO" id="GO:0046872">
    <property type="term" value="F:metal ion binding"/>
    <property type="evidence" value="ECO:0007669"/>
    <property type="project" value="UniProtKB-KW"/>
</dbReference>
<dbReference type="SUPFAM" id="SSF53649">
    <property type="entry name" value="Alkaline phosphatase-like"/>
    <property type="match status" value="1"/>
</dbReference>
<dbReference type="InterPro" id="IPR050448">
    <property type="entry name" value="OpgB/LTA_synthase_biosynth"/>
</dbReference>
<evidence type="ECO:0000259" key="10">
    <source>
        <dbReference type="Pfam" id="PF00884"/>
    </source>
</evidence>
<feature type="transmembrane region" description="Helical" evidence="9">
    <location>
        <begin position="86"/>
        <end position="109"/>
    </location>
</feature>
<keyword evidence="7" id="KW-0464">Manganese</keyword>
<dbReference type="Gene3D" id="3.30.1120.80">
    <property type="match status" value="1"/>
</dbReference>
<evidence type="ECO:0000256" key="8">
    <source>
        <dbReference type="PIRSR" id="PIRSR005091-3"/>
    </source>
</evidence>
<dbReference type="OrthoDB" id="9777768at2"/>
<organism evidence="11 12">
    <name type="scientific">Thermophagus xiamenensis</name>
    <dbReference type="NCBI Taxonomy" id="385682"/>
    <lineage>
        <taxon>Bacteria</taxon>
        <taxon>Pseudomonadati</taxon>
        <taxon>Bacteroidota</taxon>
        <taxon>Bacteroidia</taxon>
        <taxon>Marinilabiliales</taxon>
        <taxon>Marinilabiliaceae</taxon>
        <taxon>Thermophagus</taxon>
    </lineage>
</organism>
<name>A0A1I1ZAM7_9BACT</name>
<feature type="transmembrane region" description="Helical" evidence="9">
    <location>
        <begin position="12"/>
        <end position="34"/>
    </location>
</feature>
<dbReference type="InterPro" id="IPR000917">
    <property type="entry name" value="Sulfatase_N"/>
</dbReference>
<dbReference type="Pfam" id="PF00884">
    <property type="entry name" value="Sulfatase"/>
    <property type="match status" value="1"/>
</dbReference>
<keyword evidence="2" id="KW-1003">Cell membrane</keyword>
<dbReference type="STRING" id="385682.SAMN05444380_10952"/>
<proteinExistence type="predicted"/>
<feature type="domain" description="Sulfatase N-terminal" evidence="10">
    <location>
        <begin position="267"/>
        <end position="532"/>
    </location>
</feature>
<dbReference type="eggNOG" id="COG1368">
    <property type="taxonomic scope" value="Bacteria"/>
</dbReference>
<evidence type="ECO:0000256" key="3">
    <source>
        <dbReference type="ARBA" id="ARBA00022692"/>
    </source>
</evidence>
<sequence>MKRFIYSFLRAYLFWLVFFAFFRTLFIIVNQSFIEDTPITVLLASYWPGLRMDMSFAGYLMLLVIVFQLFLLPLKKDFCYRCFKWVYYILIPIFVGLLLGDINLFRYWAGHLNKEAISFLKTPDIIFDSIHLGEAILFFVLCVVFSWLWIFLFNKVVIKTAFQSKFNQKQIAVNWLYTLLLGAFMIVPIRGSFSVAPINTGVAYFSGYLFANNAAVNPLWNLAYSMKRNAINDGGYSFMDDQKAQERFNNLMHQSGKFPKILNTDKPNIVVILLESFSAQAIKKLGGQNVTPNLNTLMKEGIFFSNLYSASFRSDYGIVGVLTGYPGIPGYSVMQYPEKSRHLNFIPQKLKKAGYKDLNFLYGGDMTFKNMKSLIVLAGFDSITSIEDFPAKYRGKKWGVHDQYTFEKLLNLLENSNNPSFSFFFTLSSHEPFDVPMERVINDDYLNSVYYTDHCLGIFFDQVKKRGLWDNTLFILVADHGVVGPEKLGYTNARRYHIPMLWTGGAVAVKDTVIETVASQVDLAATLLNQLNIDASDFKFSKNILDESVNGFAFVHYPDGFGFIDSNVFQMYNKNNFSVQVMSGAKTKEDSLKAKVWMQIIAKDFKERLSNEWK</sequence>
<gene>
    <name evidence="11" type="ORF">SAMN05444380_10952</name>
</gene>
<evidence type="ECO:0000256" key="9">
    <source>
        <dbReference type="SAM" id="Phobius"/>
    </source>
</evidence>
<dbReference type="PIRSF" id="PIRSF005091">
    <property type="entry name" value="Mmb_sulf_HI1246"/>
    <property type="match status" value="1"/>
</dbReference>
<accession>A0A1I1ZAM7</accession>
<dbReference type="InterPro" id="IPR017850">
    <property type="entry name" value="Alkaline_phosphatase_core_sf"/>
</dbReference>
<evidence type="ECO:0000256" key="5">
    <source>
        <dbReference type="ARBA" id="ARBA00023136"/>
    </source>
</evidence>
<dbReference type="InterPro" id="IPR012160">
    <property type="entry name" value="LtaS-like"/>
</dbReference>
<feature type="binding site" evidence="7">
    <location>
        <position position="430"/>
    </location>
    <ligand>
        <name>substrate</name>
    </ligand>
</feature>
<feature type="transmembrane region" description="Helical" evidence="9">
    <location>
        <begin position="129"/>
        <end position="150"/>
    </location>
</feature>
<evidence type="ECO:0000256" key="4">
    <source>
        <dbReference type="ARBA" id="ARBA00022989"/>
    </source>
</evidence>
<keyword evidence="4 9" id="KW-1133">Transmembrane helix</keyword>
<comment type="subcellular location">
    <subcellularLocation>
        <location evidence="1">Cell membrane</location>
        <topology evidence="1">Multi-pass membrane protein</topology>
    </subcellularLocation>
</comment>
<keyword evidence="12" id="KW-1185">Reference proteome</keyword>
<keyword evidence="3 9" id="KW-0812">Transmembrane</keyword>
<keyword evidence="5 9" id="KW-0472">Membrane</keyword>
<feature type="transmembrane region" description="Helical" evidence="9">
    <location>
        <begin position="54"/>
        <end position="74"/>
    </location>
</feature>
<evidence type="ECO:0000313" key="11">
    <source>
        <dbReference type="EMBL" id="SFE28811.1"/>
    </source>
</evidence>
<evidence type="ECO:0000256" key="2">
    <source>
        <dbReference type="ARBA" id="ARBA00022475"/>
    </source>
</evidence>
<feature type="binding site" evidence="8">
    <location>
        <position position="275"/>
    </location>
    <ligand>
        <name>Mn(2+)</name>
        <dbReference type="ChEBI" id="CHEBI:29035"/>
    </ligand>
</feature>
<dbReference type="Gene3D" id="3.40.720.10">
    <property type="entry name" value="Alkaline Phosphatase, subunit A"/>
    <property type="match status" value="1"/>
</dbReference>